<gene>
    <name evidence="1" type="ORF">BDV39DRAFT_183307</name>
</gene>
<reference evidence="2" key="1">
    <citation type="submission" date="2019-04" db="EMBL/GenBank/DDBJ databases">
        <title>Friends and foes A comparative genomics studyof 23 Aspergillus species from section Flavi.</title>
        <authorList>
            <consortium name="DOE Joint Genome Institute"/>
            <person name="Kjaerbolling I."/>
            <person name="Vesth T."/>
            <person name="Frisvad J.C."/>
            <person name="Nybo J.L."/>
            <person name="Theobald S."/>
            <person name="Kildgaard S."/>
            <person name="Isbrandt T."/>
            <person name="Kuo A."/>
            <person name="Sato A."/>
            <person name="Lyhne E.K."/>
            <person name="Kogle M.E."/>
            <person name="Wiebenga A."/>
            <person name="Kun R.S."/>
            <person name="Lubbers R.J."/>
            <person name="Makela M.R."/>
            <person name="Barry K."/>
            <person name="Chovatia M."/>
            <person name="Clum A."/>
            <person name="Daum C."/>
            <person name="Haridas S."/>
            <person name="He G."/>
            <person name="LaButti K."/>
            <person name="Lipzen A."/>
            <person name="Mondo S."/>
            <person name="Riley R."/>
            <person name="Salamov A."/>
            <person name="Simmons B.A."/>
            <person name="Magnuson J.K."/>
            <person name="Henrissat B."/>
            <person name="Mortensen U.H."/>
            <person name="Larsen T.O."/>
            <person name="Devries R.P."/>
            <person name="Grigoriev I.V."/>
            <person name="Machida M."/>
            <person name="Baker S.E."/>
            <person name="Andersen M.R."/>
        </authorList>
    </citation>
    <scope>NUCLEOTIDE SEQUENCE [LARGE SCALE GENOMIC DNA]</scope>
    <source>
        <strain evidence="2">CBS 130017</strain>
    </source>
</reference>
<proteinExistence type="predicted"/>
<dbReference type="AlphaFoldDB" id="A0A5N6WTZ9"/>
<feature type="non-terminal residue" evidence="1">
    <location>
        <position position="86"/>
    </location>
</feature>
<keyword evidence="2" id="KW-1185">Reference proteome</keyword>
<protein>
    <submittedName>
        <fullName evidence="1">Uncharacterized protein</fullName>
    </submittedName>
</protein>
<evidence type="ECO:0000313" key="2">
    <source>
        <dbReference type="Proteomes" id="UP000325945"/>
    </source>
</evidence>
<evidence type="ECO:0000313" key="1">
    <source>
        <dbReference type="EMBL" id="KAE8322890.1"/>
    </source>
</evidence>
<dbReference type="Proteomes" id="UP000325945">
    <property type="component" value="Unassembled WGS sequence"/>
</dbReference>
<accession>A0A5N6WTZ9</accession>
<organism evidence="1 2">
    <name type="scientific">Aspergillus sergii</name>
    <dbReference type="NCBI Taxonomy" id="1034303"/>
    <lineage>
        <taxon>Eukaryota</taxon>
        <taxon>Fungi</taxon>
        <taxon>Dikarya</taxon>
        <taxon>Ascomycota</taxon>
        <taxon>Pezizomycotina</taxon>
        <taxon>Eurotiomycetes</taxon>
        <taxon>Eurotiomycetidae</taxon>
        <taxon>Eurotiales</taxon>
        <taxon>Aspergillaceae</taxon>
        <taxon>Aspergillus</taxon>
        <taxon>Aspergillus subgen. Circumdati</taxon>
    </lineage>
</organism>
<dbReference type="EMBL" id="ML741838">
    <property type="protein sequence ID" value="KAE8322890.1"/>
    <property type="molecule type" value="Genomic_DNA"/>
</dbReference>
<name>A0A5N6WTZ9_9EURO</name>
<sequence length="86" mass="9952">MVAGTNYSEMLALKRLNQSLGFKAMSFTVVRVRRLVSRRIQALFDHSKSVDYITTLSQRPAVWSPWSMARFLSKRSWEVLSNESII</sequence>